<accession>E5ADI4</accession>
<dbReference type="eggNOG" id="ENOG502QQU2">
    <property type="taxonomic scope" value="Eukaryota"/>
</dbReference>
<organism evidence="2 3">
    <name type="scientific">Leptosphaeria maculans (strain JN3 / isolate v23.1.3 / race Av1-4-5-6-7-8)</name>
    <name type="common">Blackleg fungus</name>
    <name type="synonym">Phoma lingam</name>
    <dbReference type="NCBI Taxonomy" id="985895"/>
    <lineage>
        <taxon>Eukaryota</taxon>
        <taxon>Fungi</taxon>
        <taxon>Dikarya</taxon>
        <taxon>Ascomycota</taxon>
        <taxon>Pezizomycotina</taxon>
        <taxon>Dothideomycetes</taxon>
        <taxon>Pleosporomycetidae</taxon>
        <taxon>Pleosporales</taxon>
        <taxon>Pleosporineae</taxon>
        <taxon>Leptosphaeriaceae</taxon>
        <taxon>Plenodomus</taxon>
        <taxon>Plenodomus lingam/Leptosphaeria maculans species complex</taxon>
    </lineage>
</organism>
<evidence type="ECO:0000313" key="2">
    <source>
        <dbReference type="EMBL" id="CBY01273.1"/>
    </source>
</evidence>
<dbReference type="OMA" id="PLREWHP"/>
<feature type="transmembrane region" description="Helical" evidence="1">
    <location>
        <begin position="320"/>
        <end position="342"/>
    </location>
</feature>
<feature type="transmembrane region" description="Helical" evidence="1">
    <location>
        <begin position="287"/>
        <end position="308"/>
    </location>
</feature>
<dbReference type="PANTHER" id="PTHR33927">
    <property type="entry name" value="TRANSMEMBRANE PROTEIN"/>
    <property type="match status" value="1"/>
</dbReference>
<dbReference type="EMBL" id="FP929139">
    <property type="protein sequence ID" value="CBY01273.1"/>
    <property type="molecule type" value="Genomic_DNA"/>
</dbReference>
<dbReference type="Proteomes" id="UP000002668">
    <property type="component" value="Genome"/>
</dbReference>
<reference evidence="3" key="1">
    <citation type="journal article" date="2011" name="Nat. Commun.">
        <title>Effector diversification within compartments of the Leptosphaeria maculans genome affected by Repeat-Induced Point mutations.</title>
        <authorList>
            <person name="Rouxel T."/>
            <person name="Grandaubert J."/>
            <person name="Hane J.K."/>
            <person name="Hoede C."/>
            <person name="van de Wouw A.P."/>
            <person name="Couloux A."/>
            <person name="Dominguez V."/>
            <person name="Anthouard V."/>
            <person name="Bally P."/>
            <person name="Bourras S."/>
            <person name="Cozijnsen A.J."/>
            <person name="Ciuffetti L.M."/>
            <person name="Degrave A."/>
            <person name="Dilmaghani A."/>
            <person name="Duret L."/>
            <person name="Fudal I."/>
            <person name="Goodwin S.B."/>
            <person name="Gout L."/>
            <person name="Glaser N."/>
            <person name="Linglin J."/>
            <person name="Kema G.H.J."/>
            <person name="Lapalu N."/>
            <person name="Lawrence C.B."/>
            <person name="May K."/>
            <person name="Meyer M."/>
            <person name="Ollivier B."/>
            <person name="Poulain J."/>
            <person name="Schoch C.L."/>
            <person name="Simon A."/>
            <person name="Spatafora J.W."/>
            <person name="Stachowiak A."/>
            <person name="Turgeon B.G."/>
            <person name="Tyler B.M."/>
            <person name="Vincent D."/>
            <person name="Weissenbach J."/>
            <person name="Amselem J."/>
            <person name="Quesneville H."/>
            <person name="Oliver R.P."/>
            <person name="Wincker P."/>
            <person name="Balesdent M.-H."/>
            <person name="Howlett B.J."/>
        </authorList>
    </citation>
    <scope>NUCLEOTIDE SEQUENCE [LARGE SCALE GENOMIC DNA]</scope>
    <source>
        <strain evidence="3">JN3 / isolate v23.1.3 / race Av1-4-5-6-7-8</strain>
    </source>
</reference>
<dbReference type="VEuPathDB" id="FungiDB:LEMA_P000600.1"/>
<dbReference type="RefSeq" id="XP_003844752.1">
    <property type="nucleotide sequence ID" value="XM_003844704.1"/>
</dbReference>
<name>E5ADI4_LEPMJ</name>
<dbReference type="PANTHER" id="PTHR33927:SF5">
    <property type="entry name" value="ENZYME, PUTATIVE (AFU_ORTHOLOGUE AFUA_8G01222)-RELATED"/>
    <property type="match status" value="1"/>
</dbReference>
<sequence>MSNSTQLRCEYNHWWRRRSLRTRNEHRHRLKQSAVLSPFPSASQAVGCDQKSISSPPLYQESVDLEKALPLFPSPPPTARIDAVSDPVSAPSTGLPLPQKRTSWTQQRAINHPPTRVIRIGRYLRYSAFTVYRRLFTLVFVLNSLGALILVQHHGRRFERAFTLDILAALASSNFLLAILVRQDFVVNLLFRTTWLVPWYVPLRIRKAAARVYCYGGVHSGAAIAGTLWWVIFTVALSWMFARAGLYMFVITILTWVLLVLLLTILLLALPSLRARYHDTFEITHRFLGWTSIALFWAQLLLLTQHSATSTVSLLTSPGFLTLLILNPTFYTLSLTTLFLIYPWLHLRRWTFTATPLSPHALLLSFPNQIHKFSCLSISTSPLREWHPFATFPSSSRCPNHPQSDRTPPSTGIVISSAGNWTSSLILAAQAKMTSQLSMPSQQTGREKGTEGDVRMRFWVKGHPKAGVLSLSCLFPRVIILTTGSGVGPALSSLLDRPRGQFVRLIWSTRTPLHTYGARMLSLVHEADENALIIDTSAMGRPDLLEVALRVYKEVQAEAVFVLSNEKVTRLVVGGLEKRGVCAFGPIWDS</sequence>
<keyword evidence="1" id="KW-0812">Transmembrane</keyword>
<feature type="transmembrane region" description="Helical" evidence="1">
    <location>
        <begin position="244"/>
        <end position="267"/>
    </location>
</feature>
<evidence type="ECO:0000313" key="3">
    <source>
        <dbReference type="Proteomes" id="UP000002668"/>
    </source>
</evidence>
<dbReference type="HOGENOM" id="CLU_005562_3_0_1"/>
<feature type="transmembrane region" description="Helical" evidence="1">
    <location>
        <begin position="212"/>
        <end position="232"/>
    </location>
</feature>
<dbReference type="GeneID" id="13290719"/>
<feature type="transmembrane region" description="Helical" evidence="1">
    <location>
        <begin position="135"/>
        <end position="154"/>
    </location>
</feature>
<proteinExistence type="predicted"/>
<dbReference type="InParanoid" id="E5ADI4"/>
<gene>
    <name evidence="2" type="ORF">LEMA_P000600.1</name>
</gene>
<dbReference type="InterPro" id="IPR052979">
    <property type="entry name" value="Adenylate-forming_domain"/>
</dbReference>
<protein>
    <submittedName>
        <fullName evidence="2">Predicted protein</fullName>
    </submittedName>
</protein>
<dbReference type="OrthoDB" id="3142841at2759"/>
<feature type="transmembrane region" description="Helical" evidence="1">
    <location>
        <begin position="166"/>
        <end position="191"/>
    </location>
</feature>
<keyword evidence="3" id="KW-1185">Reference proteome</keyword>
<keyword evidence="1" id="KW-0472">Membrane</keyword>
<evidence type="ECO:0000256" key="1">
    <source>
        <dbReference type="SAM" id="Phobius"/>
    </source>
</evidence>
<dbReference type="AlphaFoldDB" id="E5ADI4"/>
<keyword evidence="1" id="KW-1133">Transmembrane helix</keyword>